<dbReference type="GO" id="GO:0004331">
    <property type="term" value="F:fructose-2,6-bisphosphate 2-phosphatase activity"/>
    <property type="evidence" value="ECO:0007669"/>
    <property type="project" value="TreeGrafter"/>
</dbReference>
<evidence type="ECO:0000313" key="6">
    <source>
        <dbReference type="Proteomes" id="UP000033648"/>
    </source>
</evidence>
<accession>A0A0F4KTH8</accession>
<dbReference type="InterPro" id="IPR051695">
    <property type="entry name" value="Phosphoglycerate_Mutase"/>
</dbReference>
<feature type="binding site" evidence="3">
    <location>
        <position position="77"/>
    </location>
    <ligand>
        <name>substrate</name>
    </ligand>
</feature>
<name>A0A0F4KTH8_9BIFI</name>
<evidence type="ECO:0000256" key="1">
    <source>
        <dbReference type="ARBA" id="ARBA00022801"/>
    </source>
</evidence>
<keyword evidence="1" id="KW-0378">Hydrolase</keyword>
<evidence type="ECO:0000256" key="4">
    <source>
        <dbReference type="SAM" id="MobiDB-lite"/>
    </source>
</evidence>
<dbReference type="InterPro" id="IPR013078">
    <property type="entry name" value="His_Pase_superF_clade-1"/>
</dbReference>
<dbReference type="SMART" id="SM00855">
    <property type="entry name" value="PGAM"/>
    <property type="match status" value="1"/>
</dbReference>
<dbReference type="PATRIC" id="fig|1684.4.peg.1104"/>
<feature type="region of interest" description="Disordered" evidence="4">
    <location>
        <begin position="1"/>
        <end position="21"/>
    </location>
</feature>
<organism evidence="5 6">
    <name type="scientific">Bifidobacterium asteroides</name>
    <dbReference type="NCBI Taxonomy" id="1684"/>
    <lineage>
        <taxon>Bacteria</taxon>
        <taxon>Bacillati</taxon>
        <taxon>Actinomycetota</taxon>
        <taxon>Actinomycetes</taxon>
        <taxon>Bifidobacteriales</taxon>
        <taxon>Bifidobacteriaceae</taxon>
        <taxon>Bifidobacterium</taxon>
    </lineage>
</organism>
<dbReference type="GO" id="GO:0045820">
    <property type="term" value="P:negative regulation of glycolytic process"/>
    <property type="evidence" value="ECO:0007669"/>
    <property type="project" value="TreeGrafter"/>
</dbReference>
<dbReference type="SUPFAM" id="SSF53254">
    <property type="entry name" value="Phosphoglycerate mutase-like"/>
    <property type="match status" value="1"/>
</dbReference>
<dbReference type="EMBL" id="JWME01000011">
    <property type="protein sequence ID" value="KJY49710.1"/>
    <property type="molecule type" value="Genomic_DNA"/>
</dbReference>
<reference evidence="5 6" key="1">
    <citation type="submission" date="2014-12" db="EMBL/GenBank/DDBJ databases">
        <title>Comparative genomics of the lactic acid bacteria isolated from the honey bee gut.</title>
        <authorList>
            <person name="Ellegaard K.M."/>
            <person name="Tamarit D."/>
            <person name="Javelind E."/>
            <person name="Olofsson T."/>
            <person name="Andersson S.G."/>
            <person name="Vasquez A."/>
        </authorList>
    </citation>
    <scope>NUCLEOTIDE SEQUENCE [LARGE SCALE GENOMIC DNA]</scope>
    <source>
        <strain evidence="5 6">Bin2</strain>
    </source>
</reference>
<evidence type="ECO:0000256" key="2">
    <source>
        <dbReference type="PIRSR" id="PIRSR613078-1"/>
    </source>
</evidence>
<dbReference type="AlphaFoldDB" id="A0A0F4KTH8"/>
<feature type="active site" description="Tele-phosphohistidine intermediate" evidence="2">
    <location>
        <position position="28"/>
    </location>
</feature>
<gene>
    <name evidence="5" type="ORF">JF69_10170</name>
</gene>
<feature type="binding site" evidence="3">
    <location>
        <begin position="27"/>
        <end position="34"/>
    </location>
    <ligand>
        <name>substrate</name>
    </ligand>
</feature>
<dbReference type="Gene3D" id="3.40.50.1240">
    <property type="entry name" value="Phosphoglycerate mutase-like"/>
    <property type="match status" value="1"/>
</dbReference>
<dbReference type="GO" id="GO:0005829">
    <property type="term" value="C:cytosol"/>
    <property type="evidence" value="ECO:0007669"/>
    <property type="project" value="TreeGrafter"/>
</dbReference>
<dbReference type="GO" id="GO:0043456">
    <property type="term" value="P:regulation of pentose-phosphate shunt"/>
    <property type="evidence" value="ECO:0007669"/>
    <property type="project" value="TreeGrafter"/>
</dbReference>
<dbReference type="PANTHER" id="PTHR46517">
    <property type="entry name" value="FRUCTOSE-2,6-BISPHOSPHATASE TIGAR"/>
    <property type="match status" value="1"/>
</dbReference>
<sequence>MNNGASSSQSAAEPSTEADSTTLYLTRHGRTTANVMHLMQGWSDFPLTRQGREDVRQFGRGLRPIRFRAAWSGNLSRQYETARLALDMSGNGDLRVGVDPDLREDNFGSFEGRDERTTLDQVCAAMGFKDFVTAKATYGRNISVHMQDTFHRLDAQDVLSAGLEEQDRAETTAQVRNRMIAVLTRIAQSAIEEGGGPVLVVSSGMCLQQFLVAIDDHCPIPDMDNTAVTKVIYQDDGFHLAGPIGSMKYFQAGSQEK</sequence>
<dbReference type="CDD" id="cd07067">
    <property type="entry name" value="HP_PGM_like"/>
    <property type="match status" value="1"/>
</dbReference>
<dbReference type="PANTHER" id="PTHR46517:SF1">
    <property type="entry name" value="FRUCTOSE-2,6-BISPHOSPHATASE TIGAR"/>
    <property type="match status" value="1"/>
</dbReference>
<dbReference type="InterPro" id="IPR029033">
    <property type="entry name" value="His_PPase_superfam"/>
</dbReference>
<comment type="caution">
    <text evidence="5">The sequence shown here is derived from an EMBL/GenBank/DDBJ whole genome shotgun (WGS) entry which is preliminary data.</text>
</comment>
<dbReference type="OrthoDB" id="4131070at2"/>
<dbReference type="Proteomes" id="UP000033648">
    <property type="component" value="Unassembled WGS sequence"/>
</dbReference>
<dbReference type="Pfam" id="PF00300">
    <property type="entry name" value="His_Phos_1"/>
    <property type="match status" value="2"/>
</dbReference>
<proteinExistence type="predicted"/>
<evidence type="ECO:0000256" key="3">
    <source>
        <dbReference type="PIRSR" id="PIRSR613078-2"/>
    </source>
</evidence>
<protein>
    <submittedName>
        <fullName evidence="5">Phosphoglycerate mutase</fullName>
    </submittedName>
</protein>
<evidence type="ECO:0000313" key="5">
    <source>
        <dbReference type="EMBL" id="KJY49710.1"/>
    </source>
</evidence>
<feature type="active site" description="Proton donor/acceptor" evidence="2">
    <location>
        <position position="104"/>
    </location>
</feature>